<evidence type="ECO:0000259" key="4">
    <source>
        <dbReference type="SMART" id="SM00892"/>
    </source>
</evidence>
<dbReference type="SMART" id="SM00892">
    <property type="entry name" value="Endonuclease_NS"/>
    <property type="match status" value="1"/>
</dbReference>
<evidence type="ECO:0000313" key="6">
    <source>
        <dbReference type="Proteomes" id="UP000030130"/>
    </source>
</evidence>
<feature type="domain" description="ENPP1-3/EXOG-like endonuclease/phosphodiesterase" evidence="3">
    <location>
        <begin position="73"/>
        <end position="266"/>
    </location>
</feature>
<dbReference type="STRING" id="111105.HR09_06460"/>
<organism evidence="5 6">
    <name type="scientific">Porphyromonas gulae</name>
    <dbReference type="NCBI Taxonomy" id="111105"/>
    <lineage>
        <taxon>Bacteria</taxon>
        <taxon>Pseudomonadati</taxon>
        <taxon>Bacteroidota</taxon>
        <taxon>Bacteroidia</taxon>
        <taxon>Bacteroidales</taxon>
        <taxon>Porphyromonadaceae</taxon>
        <taxon>Porphyromonas</taxon>
    </lineage>
</organism>
<proteinExistence type="predicted"/>
<dbReference type="InterPro" id="IPR001604">
    <property type="entry name" value="Endo_G_ENPP1-like_dom"/>
</dbReference>
<dbReference type="Pfam" id="PF01223">
    <property type="entry name" value="Endonuclease_NS"/>
    <property type="match status" value="1"/>
</dbReference>
<dbReference type="InterPro" id="IPR040255">
    <property type="entry name" value="Non-specific_endonuclease"/>
</dbReference>
<feature type="binding site" evidence="2">
    <location>
        <position position="166"/>
    </location>
    <ligand>
        <name>Mg(2+)</name>
        <dbReference type="ChEBI" id="CHEBI:18420"/>
        <note>catalytic</note>
    </ligand>
</feature>
<name>A0A0A2F898_9PORP</name>
<dbReference type="PANTHER" id="PTHR13966">
    <property type="entry name" value="ENDONUCLEASE RELATED"/>
    <property type="match status" value="1"/>
</dbReference>
<reference evidence="5 6" key="1">
    <citation type="submission" date="2014-08" db="EMBL/GenBank/DDBJ databases">
        <title>Porphyromonas gulae strain:COT-052_OH1451 Genome sequencing.</title>
        <authorList>
            <person name="Wallis C."/>
            <person name="Deusch O."/>
            <person name="O'Flynn C."/>
            <person name="Davis I."/>
            <person name="Jospin G."/>
            <person name="Darling A.E."/>
            <person name="Coil D.A."/>
            <person name="Alexiev A."/>
            <person name="Horsfall A."/>
            <person name="Kirkwood N."/>
            <person name="Harris S."/>
            <person name="Eisen J.A."/>
        </authorList>
    </citation>
    <scope>NUCLEOTIDE SEQUENCE [LARGE SCALE GENOMIC DNA]</scope>
    <source>
        <strain evidence="6">COT-052 OH1451</strain>
    </source>
</reference>
<keyword evidence="2" id="KW-0479">Metal-binding</keyword>
<evidence type="ECO:0000259" key="3">
    <source>
        <dbReference type="SMART" id="SM00477"/>
    </source>
</evidence>
<dbReference type="GO" id="GO:0004519">
    <property type="term" value="F:endonuclease activity"/>
    <property type="evidence" value="ECO:0007669"/>
    <property type="project" value="TreeGrafter"/>
</dbReference>
<gene>
    <name evidence="5" type="ORF">HR08_04200</name>
</gene>
<dbReference type="SUPFAM" id="SSF54060">
    <property type="entry name" value="His-Me finger endonucleases"/>
    <property type="match status" value="1"/>
</dbReference>
<dbReference type="AlphaFoldDB" id="A0A0A2F898"/>
<sequence length="280" mass="32325">MKQKRKSIRFIIFALISFSLIDITGNFEKKISTNTFAEKINGKLFSKKESLQNDSVLEIPAKLKNCQELILKRKGYTVSYNKHTLLPNWVAWQLTKNRTRGKNKRAKNIFIEDIEVPSPRANNSDYKNSGWSRGHMCPAGDNKWDKDAMHESFLLSNICPQNSKLNSGDWNEIEQTCRKWATKHNKIYIVCGPIIPKEKQITIGHNQIVVPEAFFKVVLTLHEKPKGIGFICENTDTNRKKDFYVKTIDEVEKITGIDFFHNLPNEIEKIVEAKANIADW</sequence>
<feature type="active site" description="Proton acceptor" evidence="1">
    <location>
        <position position="135"/>
    </location>
</feature>
<dbReference type="Proteomes" id="UP000030130">
    <property type="component" value="Unassembled WGS sequence"/>
</dbReference>
<dbReference type="InterPro" id="IPR044929">
    <property type="entry name" value="DNA/RNA_non-sp_Endonuclease_sf"/>
</dbReference>
<evidence type="ECO:0000256" key="1">
    <source>
        <dbReference type="PIRSR" id="PIRSR640255-1"/>
    </source>
</evidence>
<dbReference type="GO" id="GO:0003676">
    <property type="term" value="F:nucleic acid binding"/>
    <property type="evidence" value="ECO:0007669"/>
    <property type="project" value="InterPro"/>
</dbReference>
<dbReference type="PANTHER" id="PTHR13966:SF5">
    <property type="entry name" value="ENDONUCLEASE G, MITOCHONDRIAL"/>
    <property type="match status" value="1"/>
</dbReference>
<evidence type="ECO:0000313" key="5">
    <source>
        <dbReference type="EMBL" id="KGN86275.1"/>
    </source>
</evidence>
<protein>
    <submittedName>
        <fullName evidence="5">Nuclease</fullName>
    </submittedName>
</protein>
<evidence type="ECO:0000256" key="2">
    <source>
        <dbReference type="PIRSR" id="PIRSR640255-2"/>
    </source>
</evidence>
<feature type="domain" description="DNA/RNA non-specific endonuclease/pyrophosphatase/phosphodiesterase" evidence="4">
    <location>
        <begin position="72"/>
        <end position="266"/>
    </location>
</feature>
<dbReference type="InterPro" id="IPR044925">
    <property type="entry name" value="His-Me_finger_sf"/>
</dbReference>
<dbReference type="Gene3D" id="3.40.570.10">
    <property type="entry name" value="Extracellular Endonuclease, subunit A"/>
    <property type="match status" value="1"/>
</dbReference>
<dbReference type="InterPro" id="IPR020821">
    <property type="entry name" value="ENPP1-3/EXOG-like_nuc-like"/>
</dbReference>
<accession>A0A0A2F898</accession>
<dbReference type="eggNOG" id="COG1864">
    <property type="taxonomic scope" value="Bacteria"/>
</dbReference>
<dbReference type="EMBL" id="JRAI01000039">
    <property type="protein sequence ID" value="KGN86275.1"/>
    <property type="molecule type" value="Genomic_DNA"/>
</dbReference>
<dbReference type="CDD" id="cd00091">
    <property type="entry name" value="NUC"/>
    <property type="match status" value="1"/>
</dbReference>
<dbReference type="GO" id="GO:0016787">
    <property type="term" value="F:hydrolase activity"/>
    <property type="evidence" value="ECO:0007669"/>
    <property type="project" value="InterPro"/>
</dbReference>
<dbReference type="SMART" id="SM00477">
    <property type="entry name" value="NUC"/>
    <property type="match status" value="1"/>
</dbReference>
<comment type="caution">
    <text evidence="5">The sequence shown here is derived from an EMBL/GenBank/DDBJ whole genome shotgun (WGS) entry which is preliminary data.</text>
</comment>
<dbReference type="GO" id="GO:0046872">
    <property type="term" value="F:metal ion binding"/>
    <property type="evidence" value="ECO:0007669"/>
    <property type="project" value="UniProtKB-KW"/>
</dbReference>